<keyword evidence="4" id="KW-0805">Transcription regulation</keyword>
<evidence type="ECO:0000256" key="3">
    <source>
        <dbReference type="ARBA" id="ARBA00022491"/>
    </source>
</evidence>
<dbReference type="PANTHER" id="PTHR12144:SF0">
    <property type="entry name" value="NEGATIVE ELONGATION FACTOR C_D"/>
    <property type="match status" value="1"/>
</dbReference>
<comment type="similarity">
    <text evidence="2">Belongs to the NELF-D family.</text>
</comment>
<keyword evidence="5" id="KW-0804">Transcription</keyword>
<protein>
    <submittedName>
        <fullName evidence="7">Uncharacterized protein</fullName>
    </submittedName>
</protein>
<proteinExistence type="inferred from homology"/>
<organism evidence="7">
    <name type="scientific">Arcella intermedia</name>
    <dbReference type="NCBI Taxonomy" id="1963864"/>
    <lineage>
        <taxon>Eukaryota</taxon>
        <taxon>Amoebozoa</taxon>
        <taxon>Tubulinea</taxon>
        <taxon>Elardia</taxon>
        <taxon>Arcellinida</taxon>
        <taxon>Sphaerothecina</taxon>
        <taxon>Arcellidae</taxon>
        <taxon>Arcella</taxon>
    </lineage>
</organism>
<keyword evidence="3" id="KW-0678">Repressor</keyword>
<dbReference type="InterPro" id="IPR006942">
    <property type="entry name" value="TH1"/>
</dbReference>
<name>A0A6B2L0X1_9EUKA</name>
<dbReference type="GO" id="GO:0034244">
    <property type="term" value="P:negative regulation of transcription elongation by RNA polymerase II"/>
    <property type="evidence" value="ECO:0007669"/>
    <property type="project" value="TreeGrafter"/>
</dbReference>
<evidence type="ECO:0000313" key="7">
    <source>
        <dbReference type="EMBL" id="NDV30653.1"/>
    </source>
</evidence>
<evidence type="ECO:0000256" key="1">
    <source>
        <dbReference type="ARBA" id="ARBA00004123"/>
    </source>
</evidence>
<accession>A0A6B2L0X1</accession>
<dbReference type="GO" id="GO:0032021">
    <property type="term" value="C:NELF complex"/>
    <property type="evidence" value="ECO:0007669"/>
    <property type="project" value="TreeGrafter"/>
</dbReference>
<dbReference type="Pfam" id="PF04858">
    <property type="entry name" value="TH1"/>
    <property type="match status" value="1"/>
</dbReference>
<evidence type="ECO:0000256" key="2">
    <source>
        <dbReference type="ARBA" id="ARBA00005726"/>
    </source>
</evidence>
<dbReference type="AlphaFoldDB" id="A0A6B2L0X1"/>
<keyword evidence="6" id="KW-0539">Nucleus</keyword>
<sequence>MELPDAIMQPNTLINLRTFLKLGGHPADAIKLLSGSYQGYAQMCNLLASWLKVSGESDQQISELVEDHIKNLVLQRFDPKKADYIIQQAQDPPSWLPKMIETPKWRQLIYTLSKEHKDCELLNFTIQLISDAGHQTEIASLTSASIYFSVFNRVFSGFLERVIKVEDETELAALLPDFKQMCNHSQHTYAYAQAMIGLLSKEKNGENLVRLSQELTQSVKEHALAEKFDLYLSNYSSYPQELIEAVVSILRRKSAGQGDVLKLYNVYSSQNPPPVKFLCRPDLLALLVGTIFQPGETIPIQYRNAYFYVLAYASCKKPQNNILSREEKDELDEIISALTEVYMTYQQFYVGRELEGVVTRLLDFIKYPVIAMGTLHWCSIPLSDAGWYLTNYNTQSIQILLDLLKEIGYMHVFQRVQVLTLLKKSFELDTELDPLASLDVKKKVLDAIIYLMECGYVMPVLSTVDEWSLQGIDQSLIRYYVTKVLEMVGPPYSVVFVQRLLKIISRLSERSMSVPEYKQVLKPFLEQLAEIKLTKQEQDLVEALKGELNK</sequence>
<dbReference type="PANTHER" id="PTHR12144">
    <property type="entry name" value="NEGATIVE ELONGATION FACTOR D"/>
    <property type="match status" value="1"/>
</dbReference>
<evidence type="ECO:0000256" key="4">
    <source>
        <dbReference type="ARBA" id="ARBA00023015"/>
    </source>
</evidence>
<evidence type="ECO:0000256" key="5">
    <source>
        <dbReference type="ARBA" id="ARBA00023163"/>
    </source>
</evidence>
<comment type="subcellular location">
    <subcellularLocation>
        <location evidence="1">Nucleus</location>
    </subcellularLocation>
</comment>
<dbReference type="EMBL" id="GIBP01001684">
    <property type="protein sequence ID" value="NDV30653.1"/>
    <property type="molecule type" value="Transcribed_RNA"/>
</dbReference>
<dbReference type="GO" id="GO:0003723">
    <property type="term" value="F:RNA binding"/>
    <property type="evidence" value="ECO:0007669"/>
    <property type="project" value="TreeGrafter"/>
</dbReference>
<reference evidence="7" key="1">
    <citation type="journal article" date="2020" name="J. Eukaryot. Microbiol.">
        <title>De novo Sequencing, Assembly and Annotation of the Transcriptome for the Free-Living Testate Amoeba Arcella intermedia.</title>
        <authorList>
            <person name="Ribeiro G.M."/>
            <person name="Porfirio-Sousa A.L."/>
            <person name="Maurer-Alcala X.X."/>
            <person name="Katz L.A."/>
            <person name="Lahr D.J.G."/>
        </authorList>
    </citation>
    <scope>NUCLEOTIDE SEQUENCE</scope>
</reference>
<evidence type="ECO:0000256" key="6">
    <source>
        <dbReference type="ARBA" id="ARBA00023242"/>
    </source>
</evidence>